<dbReference type="EMBL" id="BAABME010002609">
    <property type="protein sequence ID" value="GAA0155396.1"/>
    <property type="molecule type" value="Genomic_DNA"/>
</dbReference>
<dbReference type="AlphaFoldDB" id="A0AAV3PWC0"/>
<feature type="transmembrane region" description="Helical" evidence="2">
    <location>
        <begin position="49"/>
        <end position="74"/>
    </location>
</feature>
<gene>
    <name evidence="3" type="ORF">LIER_13136</name>
</gene>
<reference evidence="3 4" key="1">
    <citation type="submission" date="2024-01" db="EMBL/GenBank/DDBJ databases">
        <title>The complete chloroplast genome sequence of Lithospermum erythrorhizon: insights into the phylogenetic relationship among Boraginaceae species and the maternal lineages of purple gromwells.</title>
        <authorList>
            <person name="Okada T."/>
            <person name="Watanabe K."/>
        </authorList>
    </citation>
    <scope>NUCLEOTIDE SEQUENCE [LARGE SCALE GENOMIC DNA]</scope>
</reference>
<proteinExistence type="predicted"/>
<feature type="region of interest" description="Disordered" evidence="1">
    <location>
        <begin position="15"/>
        <end position="38"/>
    </location>
</feature>
<keyword evidence="2" id="KW-0472">Membrane</keyword>
<evidence type="ECO:0000256" key="2">
    <source>
        <dbReference type="SAM" id="Phobius"/>
    </source>
</evidence>
<evidence type="ECO:0000313" key="3">
    <source>
        <dbReference type="EMBL" id="GAA0155396.1"/>
    </source>
</evidence>
<sequence>MKKITRYEEKKCGDALVPPPPYAKGGDGSAIGKSPPRRTQWRLTSDSPLLTAMAAPLATIGGLILSMSSFRIICRKLLTSLLISRSDPSPSIIRVTNLTLPRVRSDIFEQADDDRVRWRNSNFVSKGGKVEKSASLYVDVRKRVINKGYDGE</sequence>
<organism evidence="3 4">
    <name type="scientific">Lithospermum erythrorhizon</name>
    <name type="common">Purple gromwell</name>
    <name type="synonym">Lithospermum officinale var. erythrorhizon</name>
    <dbReference type="NCBI Taxonomy" id="34254"/>
    <lineage>
        <taxon>Eukaryota</taxon>
        <taxon>Viridiplantae</taxon>
        <taxon>Streptophyta</taxon>
        <taxon>Embryophyta</taxon>
        <taxon>Tracheophyta</taxon>
        <taxon>Spermatophyta</taxon>
        <taxon>Magnoliopsida</taxon>
        <taxon>eudicotyledons</taxon>
        <taxon>Gunneridae</taxon>
        <taxon>Pentapetalae</taxon>
        <taxon>asterids</taxon>
        <taxon>lamiids</taxon>
        <taxon>Boraginales</taxon>
        <taxon>Boraginaceae</taxon>
        <taxon>Boraginoideae</taxon>
        <taxon>Lithospermeae</taxon>
        <taxon>Lithospermum</taxon>
    </lineage>
</organism>
<evidence type="ECO:0000313" key="4">
    <source>
        <dbReference type="Proteomes" id="UP001454036"/>
    </source>
</evidence>
<keyword evidence="2" id="KW-0812">Transmembrane</keyword>
<accession>A0AAV3PWC0</accession>
<dbReference type="Proteomes" id="UP001454036">
    <property type="component" value="Unassembled WGS sequence"/>
</dbReference>
<comment type="caution">
    <text evidence="3">The sequence shown here is derived from an EMBL/GenBank/DDBJ whole genome shotgun (WGS) entry which is preliminary data.</text>
</comment>
<evidence type="ECO:0000256" key="1">
    <source>
        <dbReference type="SAM" id="MobiDB-lite"/>
    </source>
</evidence>
<keyword evidence="2" id="KW-1133">Transmembrane helix</keyword>
<name>A0AAV3PWC0_LITER</name>
<protein>
    <submittedName>
        <fullName evidence="3">Uncharacterized protein</fullName>
    </submittedName>
</protein>
<keyword evidence="4" id="KW-1185">Reference proteome</keyword>